<comment type="caution">
    <text evidence="2">The sequence shown here is derived from an EMBL/GenBank/DDBJ whole genome shotgun (WGS) entry which is preliminary data.</text>
</comment>
<sequence length="78" mass="8727">MTTAILQQRSVVWSDMRPKSASTDQMEESNHGFRPSRPRPKSTPSSYNRSSRSSLGASSRINRPRTAAAVLTNNEYVE</sequence>
<gene>
    <name evidence="2" type="ORF">MGAL_10B001916</name>
</gene>
<feature type="region of interest" description="Disordered" evidence="1">
    <location>
        <begin position="1"/>
        <end position="78"/>
    </location>
</feature>
<dbReference type="EMBL" id="UYJE01000514">
    <property type="protein sequence ID" value="VDH93914.1"/>
    <property type="molecule type" value="Genomic_DNA"/>
</dbReference>
<feature type="compositionally biased region" description="Polar residues" evidence="1">
    <location>
        <begin position="1"/>
        <end position="11"/>
    </location>
</feature>
<name>A0A8B6BR86_MYTGA</name>
<reference evidence="2" key="1">
    <citation type="submission" date="2018-11" db="EMBL/GenBank/DDBJ databases">
        <authorList>
            <person name="Alioto T."/>
            <person name="Alioto T."/>
        </authorList>
    </citation>
    <scope>NUCLEOTIDE SEQUENCE</scope>
</reference>
<keyword evidence="3" id="KW-1185">Reference proteome</keyword>
<dbReference type="AlphaFoldDB" id="A0A8B6BR86"/>
<evidence type="ECO:0000313" key="2">
    <source>
        <dbReference type="EMBL" id="VDH93914.1"/>
    </source>
</evidence>
<dbReference type="Proteomes" id="UP000596742">
    <property type="component" value="Unassembled WGS sequence"/>
</dbReference>
<feature type="compositionally biased region" description="Low complexity" evidence="1">
    <location>
        <begin position="42"/>
        <end position="60"/>
    </location>
</feature>
<proteinExistence type="predicted"/>
<accession>A0A8B6BR86</accession>
<protein>
    <submittedName>
        <fullName evidence="2">Uncharacterized protein</fullName>
    </submittedName>
</protein>
<organism evidence="2 3">
    <name type="scientific">Mytilus galloprovincialis</name>
    <name type="common">Mediterranean mussel</name>
    <dbReference type="NCBI Taxonomy" id="29158"/>
    <lineage>
        <taxon>Eukaryota</taxon>
        <taxon>Metazoa</taxon>
        <taxon>Spiralia</taxon>
        <taxon>Lophotrochozoa</taxon>
        <taxon>Mollusca</taxon>
        <taxon>Bivalvia</taxon>
        <taxon>Autobranchia</taxon>
        <taxon>Pteriomorphia</taxon>
        <taxon>Mytilida</taxon>
        <taxon>Mytiloidea</taxon>
        <taxon>Mytilidae</taxon>
        <taxon>Mytilinae</taxon>
        <taxon>Mytilus</taxon>
    </lineage>
</organism>
<evidence type="ECO:0000256" key="1">
    <source>
        <dbReference type="SAM" id="MobiDB-lite"/>
    </source>
</evidence>
<evidence type="ECO:0000313" key="3">
    <source>
        <dbReference type="Proteomes" id="UP000596742"/>
    </source>
</evidence>